<dbReference type="Gene3D" id="3.10.129.110">
    <property type="entry name" value="Polyketide synthase dehydratase"/>
    <property type="match status" value="1"/>
</dbReference>
<dbReference type="InterPro" id="IPR050091">
    <property type="entry name" value="PKS_NRPS_Biosynth_Enz"/>
</dbReference>
<evidence type="ECO:0000256" key="5">
    <source>
        <dbReference type="PROSITE-ProRule" id="PRU01363"/>
    </source>
</evidence>
<dbReference type="SUPFAM" id="SSF52151">
    <property type="entry name" value="FabD/lysophospholipase-like"/>
    <property type="match status" value="1"/>
</dbReference>
<dbReference type="SMART" id="SM00822">
    <property type="entry name" value="PKS_KR"/>
    <property type="match status" value="1"/>
</dbReference>
<dbReference type="SMART" id="SM00826">
    <property type="entry name" value="PKS_DH"/>
    <property type="match status" value="1"/>
</dbReference>
<evidence type="ECO:0000256" key="2">
    <source>
        <dbReference type="ARBA" id="ARBA00022553"/>
    </source>
</evidence>
<dbReference type="Pfam" id="PF00698">
    <property type="entry name" value="Acyl_transf_1"/>
    <property type="match status" value="1"/>
</dbReference>
<dbReference type="InterPro" id="IPR013120">
    <property type="entry name" value="FAR_NAD-bd"/>
</dbReference>
<dbReference type="InterPro" id="IPR057326">
    <property type="entry name" value="KR_dom"/>
</dbReference>
<dbReference type="PROSITE" id="PS52019">
    <property type="entry name" value="PKS_MFAS_DH"/>
    <property type="match status" value="1"/>
</dbReference>
<dbReference type="InterPro" id="IPR032821">
    <property type="entry name" value="PKS_assoc"/>
</dbReference>
<dbReference type="Gene3D" id="3.40.50.720">
    <property type="entry name" value="NAD(P)-binding Rossmann-like Domain"/>
    <property type="match status" value="2"/>
</dbReference>
<dbReference type="InterPro" id="IPR014031">
    <property type="entry name" value="Ketoacyl_synth_C"/>
</dbReference>
<feature type="active site" description="Proton donor; for dehydratase activity" evidence="5">
    <location>
        <position position="1089"/>
    </location>
</feature>
<dbReference type="InterPro" id="IPR036736">
    <property type="entry name" value="ACP-like_sf"/>
</dbReference>
<name>A0A3G5ECJ6_TAICA</name>
<dbReference type="InterPro" id="IPR001227">
    <property type="entry name" value="Ac_transferase_dom_sf"/>
</dbReference>
<feature type="domain" description="PKS/mFAS DH" evidence="7">
    <location>
        <begin position="888"/>
        <end position="1178"/>
    </location>
</feature>
<feature type="active site" description="Proton acceptor; for dehydratase activity" evidence="5">
    <location>
        <position position="919"/>
    </location>
</feature>
<dbReference type="GO" id="GO:0044550">
    <property type="term" value="P:secondary metabolite biosynthetic process"/>
    <property type="evidence" value="ECO:0007669"/>
    <property type="project" value="UniProtKB-ARBA"/>
</dbReference>
<dbReference type="SMART" id="SM00827">
    <property type="entry name" value="PKS_AT"/>
    <property type="match status" value="1"/>
</dbReference>
<dbReference type="InterPro" id="IPR020841">
    <property type="entry name" value="PKS_Beta-ketoAc_synthase_dom"/>
</dbReference>
<feature type="domain" description="Ketosynthase family 3 (KS3)" evidence="6">
    <location>
        <begin position="5"/>
        <end position="424"/>
    </location>
</feature>
<organism evidence="8">
    <name type="scientific">Taiwanofungus camphoratus</name>
    <name type="common">Poroid brown-rot fungus</name>
    <name type="synonym">Antrodia camphorata</name>
    <dbReference type="NCBI Taxonomy" id="2696576"/>
    <lineage>
        <taxon>Eukaryota</taxon>
        <taxon>Fungi</taxon>
        <taxon>Dikarya</taxon>
        <taxon>Basidiomycota</taxon>
        <taxon>Agaricomycotina</taxon>
        <taxon>Agaricomycetes</taxon>
        <taxon>Polyporales</taxon>
        <taxon>Taiwanofungaceae</taxon>
        <taxon>Taiwanofungus</taxon>
    </lineage>
</organism>
<evidence type="ECO:0000259" key="6">
    <source>
        <dbReference type="PROSITE" id="PS52004"/>
    </source>
</evidence>
<dbReference type="Pfam" id="PF14765">
    <property type="entry name" value="PS-DH"/>
    <property type="match status" value="1"/>
</dbReference>
<dbReference type="InterPro" id="IPR016036">
    <property type="entry name" value="Malonyl_transacylase_ACP-bd"/>
</dbReference>
<dbReference type="Pfam" id="PF00550">
    <property type="entry name" value="PP-binding"/>
    <property type="match status" value="1"/>
</dbReference>
<dbReference type="Gene3D" id="3.40.47.10">
    <property type="match status" value="1"/>
</dbReference>
<dbReference type="Pfam" id="PF16197">
    <property type="entry name" value="KAsynt_C_assoc"/>
    <property type="match status" value="1"/>
</dbReference>
<dbReference type="PROSITE" id="PS52004">
    <property type="entry name" value="KS3_2"/>
    <property type="match status" value="1"/>
</dbReference>
<dbReference type="InterPro" id="IPR016039">
    <property type="entry name" value="Thiolase-like"/>
</dbReference>
<dbReference type="SUPFAM" id="SSF51735">
    <property type="entry name" value="NAD(P)-binding Rossmann-fold domains"/>
    <property type="match status" value="2"/>
</dbReference>
<dbReference type="InterPro" id="IPR036291">
    <property type="entry name" value="NAD(P)-bd_dom_sf"/>
</dbReference>
<evidence type="ECO:0000256" key="3">
    <source>
        <dbReference type="ARBA" id="ARBA00022679"/>
    </source>
</evidence>
<keyword evidence="2" id="KW-0597">Phosphoprotein</keyword>
<dbReference type="SUPFAM" id="SSF47336">
    <property type="entry name" value="ACP-like"/>
    <property type="match status" value="1"/>
</dbReference>
<dbReference type="InterPro" id="IPR049900">
    <property type="entry name" value="PKS_mFAS_DH"/>
</dbReference>
<keyword evidence="1" id="KW-0596">Phosphopantetheine</keyword>
<dbReference type="Gene3D" id="3.40.366.10">
    <property type="entry name" value="Malonyl-Coenzyme A Acyl Carrier Protein, domain 2"/>
    <property type="match status" value="1"/>
</dbReference>
<dbReference type="InterPro" id="IPR049551">
    <property type="entry name" value="PKS_DH_C"/>
</dbReference>
<dbReference type="InterPro" id="IPR016035">
    <property type="entry name" value="Acyl_Trfase/lysoPLipase"/>
</dbReference>
<dbReference type="Pfam" id="PF21089">
    <property type="entry name" value="PKS_DH_N"/>
    <property type="match status" value="1"/>
</dbReference>
<accession>A0A3G5ECJ6</accession>
<dbReference type="EMBL" id="MG988206">
    <property type="protein sequence ID" value="AYW35837.1"/>
    <property type="molecule type" value="Genomic_DNA"/>
</dbReference>
<dbReference type="PANTHER" id="PTHR43775:SF37">
    <property type="entry name" value="SI:DKEY-61P9.11"/>
    <property type="match status" value="1"/>
</dbReference>
<dbReference type="InterPro" id="IPR009081">
    <property type="entry name" value="PP-bd_ACP"/>
</dbReference>
<dbReference type="InterPro" id="IPR049552">
    <property type="entry name" value="PKS_DH_N"/>
</dbReference>
<reference evidence="8" key="1">
    <citation type="submission" date="2018-02" db="EMBL/GenBank/DDBJ databases">
        <title>Cloning and peptidomic analysis of a new PR-PKS gene in Antrodia camphorata.</title>
        <authorList>
            <person name="Wang Y."/>
            <person name="Yuan X."/>
        </authorList>
    </citation>
    <scope>NUCLEOTIDE SEQUENCE</scope>
</reference>
<dbReference type="InterPro" id="IPR020807">
    <property type="entry name" value="PKS_DH"/>
</dbReference>
<evidence type="ECO:0000256" key="1">
    <source>
        <dbReference type="ARBA" id="ARBA00022450"/>
    </source>
</evidence>
<dbReference type="InterPro" id="IPR042104">
    <property type="entry name" value="PKS_dehydratase_sf"/>
</dbReference>
<proteinExistence type="predicted"/>
<evidence type="ECO:0000259" key="7">
    <source>
        <dbReference type="PROSITE" id="PS52019"/>
    </source>
</evidence>
<dbReference type="InterPro" id="IPR014030">
    <property type="entry name" value="Ketoacyl_synth_N"/>
</dbReference>
<protein>
    <submittedName>
        <fullName evidence="8">Polyketide synthase</fullName>
    </submittedName>
</protein>
<feature type="region of interest" description="C-terminal hotdog fold" evidence="5">
    <location>
        <begin position="1021"/>
        <end position="1178"/>
    </location>
</feature>
<evidence type="ECO:0000256" key="4">
    <source>
        <dbReference type="ARBA" id="ARBA00023268"/>
    </source>
</evidence>
<dbReference type="GO" id="GO:0004312">
    <property type="term" value="F:fatty acid synthase activity"/>
    <property type="evidence" value="ECO:0007669"/>
    <property type="project" value="TreeGrafter"/>
</dbReference>
<dbReference type="Pfam" id="PF08659">
    <property type="entry name" value="KR"/>
    <property type="match status" value="1"/>
</dbReference>
<feature type="region of interest" description="N-terminal hotdog fold" evidence="5">
    <location>
        <begin position="888"/>
        <end position="1006"/>
    </location>
</feature>
<evidence type="ECO:0000313" key="8">
    <source>
        <dbReference type="EMBL" id="AYW35837.1"/>
    </source>
</evidence>
<keyword evidence="4" id="KW-0511">Multifunctional enzyme</keyword>
<dbReference type="Pfam" id="PF07993">
    <property type="entry name" value="NAD_binding_4"/>
    <property type="match status" value="1"/>
</dbReference>
<dbReference type="SUPFAM" id="SSF55048">
    <property type="entry name" value="Probable ACP-binding domain of malonyl-CoA ACP transacylase"/>
    <property type="match status" value="1"/>
</dbReference>
<sequence>MSDQPAQIAIVGIAAELPSGTSRTTNLDYKSFFRFLLEKGEAYEQIPLERFNIQTLKGNGIGQVLTDTGAFLKDAHLFDHVEFGVSSKDARVMSLSIRRLIETTFLSLLDSGIDYRGRNVGCYMAGVAHDMFALSGHDDAATGSSFASGPSMIANRVSYHLDLRGPTVPIDTACSSSLYATHLAVQALRNGECEAAVVGGCQLNYRFSEWLQYTQGGILSPDGKCKPFDASADGFGRGEGVVSIVLKPLQAALRDNDKIYATILGTGINSSGSLAPPNAPVALAQQDAMLRAFAQTQRRPQEVDFLELHATGTAQGDPTEANWVGAQFHRDRELIIGSVKGNTGHMEITAFLASLCKVCGIFETGLIPPNVNFKRPNPAIRWKEYKFRVPTEVEPLSHEPSRRPLVAMTSSGIGGANAHCVVEGPPSLTYKATKFWLIEEAPTLLIAGGLSPRSATVVGDTLKELISSQKESLSHTARIYGRRSRSMTWRSFAVAAEGKPVRFSEPVIMPKTVPPIVFVFSGQGPQHIDMGRQLYKNSVVFRDSIRELDQVYYGAVGESLIGSTGLFEDIPNRNPLADIWPIAITLPALTMLQLALVDTLFSLGVKPDAVIGHSAGETAVVYASGAGSKAMALELAIARGKAMSLLENAGGTMAAVSCSPERAQVLIADVIAELGPVSLEIGCYNTPNAITLSGSVTAVDLAVQKAETAGIFARRLRTRIPVHSSMMELCRSRYEELVSDVFARHVVTSPRVKTYSTLSGRQFDAAFDARYFWDGSRGPVQFTAGMENLIIDYPNSFFMEVGPHPVLAGYLSSVAGKGATVVCPLRRTKLTEQSVEAYTLVESLGKLVTAGQNSLNFDVLCGVANSRESTLPSFPLARKDIPYLAPTQEIARQRQHRNGPLNYPQLQINAKTHPALAEHIIKGEPIMPAAGYIEMALEFGARKLWNVEFISIFPLSPERPTPVNVKLEGMQWSVNSASSVDYMKSWPLKYNRLHAKGYLSMTNDPEDDRLPIQLDDIRKRLKPIDMKGFYQEFTGFAFEYGPTYQRAVECSHGMNDSGQEEILVKVRGVDTDLSDVEAAGFKLHPAILDAAIHALAHPVLNGNKDKNRYCLPSKLGSFVVHKALTDRPFPRTIYTYATVSNWAPETMVCNLTIVDETGNCLCSLEELEVAFHGHSVKRLQQRYELIYQESKLSVVPEHLNVHEEAPGQGSLAKSKNLRQHNPETLRSDLTVGENGSIVPNGHDTGPVPLLIPYVRGKELELQSLVTSLDPLADLFLCFVSSTGLDGDASLGFTRSLRKEFRSWTVQVIVFEGEWPLEDRTRVAEDIAANPDSEPELLVKPDGSLWVPRIIPSSAPVTKVVFQPDQPWRYDQSILRQVPMSSPPQDHVLVRVLRIAKGPGQLWSYLGRPEGGSGIVAGITSGGVSNVVVAHRGSLVDIAHADEETNVGPSLLASVISVLTIGIPSFDHPERLRHKLIVVCESDTELGSQLVQIYSRLGLQLFTLPANPKSSDLKRLFSQYPKLIVSGTQNASEVQVFNDLASRSGKLFLWNDPGNGIASTLEADPWSIGDALRHAFQNDAFVTMPFQRPSDFLDQCPVEVPMAADLFDPQKSYLLVGGIGSLGVKVALWMYQKGARMIVLTSRSGRNSLIKRGEFYSERILTYLENQPDLLLRTEAVDALSVDGTANLFKSLERPLGGCMMLSGVLADRTFGLQTPETFEAPFIPKVNAFQVVEQVIPINSLDFLISFTSISGLLGNAGQTNYASANTALAGLLHKYKNAMALVTPGILDTSEFLQQGAFLSARLRHISSWGMLASEFCEYIEDGIRKLREGPLWHYIPDFDWRSVHDNTGPYPMYNHLVPNEPTDKSDEQPGDSSQNLSAIVCKILDIAPEDLMPDVPLTSYGLDSISAASMSYALRPILTVSQLQLLADLTLADLEHRLEAATQSNAPSTTADRVNTDLRSDKAREMVQLADKYSVDLPHMEAVDKASCEPPTNVVLITGTTGSFGAHVLARLLLSTWPRKVYAFLRKGASDIAALERQTQAFQSRGLDVTLLNTERLVLVEGDLVQPSFGLPSTTYAELYETVSHIVHIGWPVDWSASLAAYEPAIHGMRKLIDLGSQSESRRPIKILYASTSGVIRRLDDSQPAVEAVVKDPAVAIDSGYTESKWVAERVLAVAAEKNVVLPTIVRIGQLAGGPDGAWNTAEWIPSLVAASCALGYLPDGSGVVSWIPVNTAAAAMVDMMDSSRLVLHLRHPRPAPWTVVMGYFASFLHMPLVPYSEWVSRLEQSLTSKDKTSARYLERGTRLLQWFRMAIESDNVHHAAMEDNGLTHSLAIEEGCRASETLRDVHLAQIGPRDVEKWLTYWRSVDFLPN</sequence>
<dbReference type="SUPFAM" id="SSF53901">
    <property type="entry name" value="Thiolase-like"/>
    <property type="match status" value="1"/>
</dbReference>
<keyword evidence="3" id="KW-0808">Transferase</keyword>
<dbReference type="SMART" id="SM00825">
    <property type="entry name" value="PKS_KS"/>
    <property type="match status" value="1"/>
</dbReference>
<dbReference type="InterPro" id="IPR014043">
    <property type="entry name" value="Acyl_transferase_dom"/>
</dbReference>
<dbReference type="Pfam" id="PF02801">
    <property type="entry name" value="Ketoacyl-synt_C"/>
    <property type="match status" value="1"/>
</dbReference>
<dbReference type="PANTHER" id="PTHR43775">
    <property type="entry name" value="FATTY ACID SYNTHASE"/>
    <property type="match status" value="1"/>
</dbReference>
<dbReference type="GO" id="GO:0006633">
    <property type="term" value="P:fatty acid biosynthetic process"/>
    <property type="evidence" value="ECO:0007669"/>
    <property type="project" value="TreeGrafter"/>
</dbReference>
<dbReference type="InterPro" id="IPR013968">
    <property type="entry name" value="PKS_KR"/>
</dbReference>
<dbReference type="Pfam" id="PF00109">
    <property type="entry name" value="ketoacyl-synt"/>
    <property type="match status" value="1"/>
</dbReference>
<dbReference type="CDD" id="cd00833">
    <property type="entry name" value="PKS"/>
    <property type="match status" value="1"/>
</dbReference>